<evidence type="ECO:0000313" key="1">
    <source>
        <dbReference type="EMBL" id="PKU44014.1"/>
    </source>
</evidence>
<evidence type="ECO:0000313" key="2">
    <source>
        <dbReference type="Proteomes" id="UP000233556"/>
    </source>
</evidence>
<reference evidence="2" key="1">
    <citation type="submission" date="2017-11" db="EMBL/GenBank/DDBJ databases">
        <authorList>
            <person name="Lima N.C."/>
            <person name="Parody-Merino A.M."/>
            <person name="Battley P.F."/>
            <person name="Fidler A.E."/>
            <person name="Prosdocimi F."/>
        </authorList>
    </citation>
    <scope>NUCLEOTIDE SEQUENCE [LARGE SCALE GENOMIC DNA]</scope>
</reference>
<dbReference type="AlphaFoldDB" id="A0A2I0UD93"/>
<organism evidence="1 2">
    <name type="scientific">Limosa lapponica baueri</name>
    <dbReference type="NCBI Taxonomy" id="1758121"/>
    <lineage>
        <taxon>Eukaryota</taxon>
        <taxon>Metazoa</taxon>
        <taxon>Chordata</taxon>
        <taxon>Craniata</taxon>
        <taxon>Vertebrata</taxon>
        <taxon>Euteleostomi</taxon>
        <taxon>Archelosauria</taxon>
        <taxon>Archosauria</taxon>
        <taxon>Dinosauria</taxon>
        <taxon>Saurischia</taxon>
        <taxon>Theropoda</taxon>
        <taxon>Coelurosauria</taxon>
        <taxon>Aves</taxon>
        <taxon>Neognathae</taxon>
        <taxon>Neoaves</taxon>
        <taxon>Charadriiformes</taxon>
        <taxon>Scolopacidae</taxon>
        <taxon>Limosa</taxon>
    </lineage>
</organism>
<gene>
    <name evidence="1" type="ORF">llap_5685</name>
</gene>
<sequence>MKDGFFYVTQFLASLILPQKFALNLQETNSHVILAVLGRQKCPEDQLNVPNVAVKMQWVRRLMLTKLDKNPDDLIVVKVCEVTNLMVFFTGVLFN</sequence>
<reference evidence="2" key="2">
    <citation type="submission" date="2017-12" db="EMBL/GenBank/DDBJ databases">
        <title>Genome sequence of the Bar-tailed Godwit (Limosa lapponica baueri).</title>
        <authorList>
            <person name="Lima N.C.B."/>
            <person name="Parody-Merino A.M."/>
            <person name="Battley P.F."/>
            <person name="Fidler A.E."/>
            <person name="Prosdocimi F."/>
        </authorList>
    </citation>
    <scope>NUCLEOTIDE SEQUENCE [LARGE SCALE GENOMIC DNA]</scope>
</reference>
<proteinExistence type="predicted"/>
<accession>A0A2I0UD93</accession>
<dbReference type="EMBL" id="KZ505856">
    <property type="protein sequence ID" value="PKU44014.1"/>
    <property type="molecule type" value="Genomic_DNA"/>
</dbReference>
<protein>
    <submittedName>
        <fullName evidence="1">Uncharacterized protein</fullName>
    </submittedName>
</protein>
<keyword evidence="2" id="KW-1185">Reference proteome</keyword>
<name>A0A2I0UD93_LIMLA</name>
<dbReference type="Proteomes" id="UP000233556">
    <property type="component" value="Unassembled WGS sequence"/>
</dbReference>